<dbReference type="GO" id="GO:0016887">
    <property type="term" value="F:ATP hydrolysis activity"/>
    <property type="evidence" value="ECO:0007669"/>
    <property type="project" value="InterPro"/>
</dbReference>
<dbReference type="InterPro" id="IPR003593">
    <property type="entry name" value="AAA+_ATPase"/>
</dbReference>
<dbReference type="EMBL" id="FOKW01000003">
    <property type="protein sequence ID" value="SFB98640.1"/>
    <property type="molecule type" value="Genomic_DNA"/>
</dbReference>
<evidence type="ECO:0000259" key="5">
    <source>
        <dbReference type="PROSITE" id="PS50893"/>
    </source>
</evidence>
<dbReference type="PANTHER" id="PTHR42788:SF13">
    <property type="entry name" value="ALIPHATIC SULFONATES IMPORT ATP-BINDING PROTEIN SSUB"/>
    <property type="match status" value="1"/>
</dbReference>
<evidence type="ECO:0000256" key="3">
    <source>
        <dbReference type="ARBA" id="ARBA00022840"/>
    </source>
</evidence>
<evidence type="ECO:0000256" key="1">
    <source>
        <dbReference type="ARBA" id="ARBA00022448"/>
    </source>
</evidence>
<evidence type="ECO:0000256" key="4">
    <source>
        <dbReference type="SAM" id="MobiDB-lite"/>
    </source>
</evidence>
<keyword evidence="7" id="KW-1185">Reference proteome</keyword>
<sequence>MSPGRESSGGRIAIEGLTKTYGGEADDERVVAVDDLDLEIEPGEFVTVLGPSGCGKSTLLDCVAGHVEPTEGRVTVDGDPVTGPDPSRGVVFQENRLFPWKTVRENVAFGPSVRGRSTDRVPELLERMGLSSFADSYPSDLSGGMAQRAELARLLANEPSIMLMDEPFSALDAMTKQRMQVELLSAWRETDATALFVTHDVEEAILLADRVVVMTARPGTVKTVVDVPLERPRGHDARTTEAFTDLKRRLLASIHDEAGSEFAAEAGARPATLADGGDDGDGDDAADSSGGGGSP</sequence>
<dbReference type="SUPFAM" id="SSF52540">
    <property type="entry name" value="P-loop containing nucleoside triphosphate hydrolases"/>
    <property type="match status" value="1"/>
</dbReference>
<dbReference type="RefSeq" id="WP_089787008.1">
    <property type="nucleotide sequence ID" value="NZ_FOKW01000003.1"/>
</dbReference>
<dbReference type="Pfam" id="PF00005">
    <property type="entry name" value="ABC_tran"/>
    <property type="match status" value="1"/>
</dbReference>
<dbReference type="AlphaFoldDB" id="A0A1I1FNP2"/>
<dbReference type="GO" id="GO:0005524">
    <property type="term" value="F:ATP binding"/>
    <property type="evidence" value="ECO:0007669"/>
    <property type="project" value="UniProtKB-KW"/>
</dbReference>
<dbReference type="OrthoDB" id="18368at2157"/>
<dbReference type="CDD" id="cd03293">
    <property type="entry name" value="ABC_NrtD_SsuB_transporters"/>
    <property type="match status" value="1"/>
</dbReference>
<evidence type="ECO:0000313" key="6">
    <source>
        <dbReference type="EMBL" id="SFB98640.1"/>
    </source>
</evidence>
<dbReference type="Proteomes" id="UP000199161">
    <property type="component" value="Unassembled WGS sequence"/>
</dbReference>
<proteinExistence type="predicted"/>
<name>A0A1I1FNP2_NATHA</name>
<feature type="compositionally biased region" description="Acidic residues" evidence="4">
    <location>
        <begin position="276"/>
        <end position="286"/>
    </location>
</feature>
<feature type="region of interest" description="Disordered" evidence="4">
    <location>
        <begin position="261"/>
        <end position="295"/>
    </location>
</feature>
<dbReference type="InterPro" id="IPR017871">
    <property type="entry name" value="ABC_transporter-like_CS"/>
</dbReference>
<keyword evidence="1" id="KW-0813">Transport</keyword>
<dbReference type="InterPro" id="IPR003439">
    <property type="entry name" value="ABC_transporter-like_ATP-bd"/>
</dbReference>
<dbReference type="PROSITE" id="PS00211">
    <property type="entry name" value="ABC_TRANSPORTER_1"/>
    <property type="match status" value="1"/>
</dbReference>
<organism evidence="6 7">
    <name type="scientific">Natronobacterium haloterrestre</name>
    <name type="common">Halobiforma haloterrestris</name>
    <dbReference type="NCBI Taxonomy" id="148448"/>
    <lineage>
        <taxon>Archaea</taxon>
        <taxon>Methanobacteriati</taxon>
        <taxon>Methanobacteriota</taxon>
        <taxon>Stenosarchaea group</taxon>
        <taxon>Halobacteria</taxon>
        <taxon>Halobacteriales</taxon>
        <taxon>Natrialbaceae</taxon>
        <taxon>Natronobacterium</taxon>
    </lineage>
</organism>
<dbReference type="InterPro" id="IPR027417">
    <property type="entry name" value="P-loop_NTPase"/>
</dbReference>
<dbReference type="SMART" id="SM00382">
    <property type="entry name" value="AAA"/>
    <property type="match status" value="1"/>
</dbReference>
<protein>
    <submittedName>
        <fullName evidence="6">NitT/TauT family transport system ATP-binding protein</fullName>
    </submittedName>
</protein>
<reference evidence="7" key="1">
    <citation type="submission" date="2016-10" db="EMBL/GenBank/DDBJ databases">
        <authorList>
            <person name="Varghese N."/>
            <person name="Submissions S."/>
        </authorList>
    </citation>
    <scope>NUCLEOTIDE SEQUENCE [LARGE SCALE GENOMIC DNA]</scope>
    <source>
        <strain evidence="7">DSM 13078</strain>
    </source>
</reference>
<feature type="domain" description="ABC transporter" evidence="5">
    <location>
        <begin position="12"/>
        <end position="241"/>
    </location>
</feature>
<keyword evidence="3 6" id="KW-0067">ATP-binding</keyword>
<dbReference type="PANTHER" id="PTHR42788">
    <property type="entry name" value="TAURINE IMPORT ATP-BINDING PROTEIN-RELATED"/>
    <property type="match status" value="1"/>
</dbReference>
<evidence type="ECO:0000256" key="2">
    <source>
        <dbReference type="ARBA" id="ARBA00022741"/>
    </source>
</evidence>
<dbReference type="Gene3D" id="3.40.50.300">
    <property type="entry name" value="P-loop containing nucleotide triphosphate hydrolases"/>
    <property type="match status" value="1"/>
</dbReference>
<evidence type="ECO:0000313" key="7">
    <source>
        <dbReference type="Proteomes" id="UP000199161"/>
    </source>
</evidence>
<keyword evidence="2" id="KW-0547">Nucleotide-binding</keyword>
<gene>
    <name evidence="6" type="ORF">SAMN05444422_103364</name>
</gene>
<dbReference type="PROSITE" id="PS50893">
    <property type="entry name" value="ABC_TRANSPORTER_2"/>
    <property type="match status" value="1"/>
</dbReference>
<dbReference type="InterPro" id="IPR050166">
    <property type="entry name" value="ABC_transporter_ATP-bind"/>
</dbReference>
<accession>A0A1I1FNP2</accession>